<evidence type="ECO:0000313" key="6">
    <source>
        <dbReference type="EMBL" id="VEL28829.1"/>
    </source>
</evidence>
<dbReference type="GO" id="GO:0005737">
    <property type="term" value="C:cytoplasm"/>
    <property type="evidence" value="ECO:0007669"/>
    <property type="project" value="TreeGrafter"/>
</dbReference>
<evidence type="ECO:0000256" key="4">
    <source>
        <dbReference type="SAM" id="MobiDB-lite"/>
    </source>
</evidence>
<gene>
    <name evidence="6" type="ORF">PXEA_LOCUS22269</name>
</gene>
<evidence type="ECO:0000256" key="2">
    <source>
        <dbReference type="ARBA" id="ARBA00022771"/>
    </source>
</evidence>
<dbReference type="EMBL" id="CAAALY010098132">
    <property type="protein sequence ID" value="VEL28829.1"/>
    <property type="molecule type" value="Genomic_DNA"/>
</dbReference>
<dbReference type="GO" id="GO:0034450">
    <property type="term" value="F:ubiquitin-ubiquitin ligase activity"/>
    <property type="evidence" value="ECO:0007669"/>
    <property type="project" value="TreeGrafter"/>
</dbReference>
<feature type="domain" description="UBR-type" evidence="5">
    <location>
        <begin position="1"/>
        <end position="43"/>
    </location>
</feature>
<dbReference type="GO" id="GO:0008270">
    <property type="term" value="F:zinc ion binding"/>
    <property type="evidence" value="ECO:0007669"/>
    <property type="project" value="UniProtKB-KW"/>
</dbReference>
<protein>
    <recommendedName>
        <fullName evidence="5">UBR-type domain-containing protein</fullName>
    </recommendedName>
</protein>
<dbReference type="PANTHER" id="PTHR46276">
    <property type="entry name" value="E3 UBIQUITIN-PROTEIN LIGASE UBR5"/>
    <property type="match status" value="1"/>
</dbReference>
<name>A0A448X5R7_9PLAT</name>
<proteinExistence type="predicted"/>
<dbReference type="Proteomes" id="UP000784294">
    <property type="component" value="Unassembled WGS sequence"/>
</dbReference>
<dbReference type="SMART" id="SM00396">
    <property type="entry name" value="ZnF_UBR1"/>
    <property type="match status" value="1"/>
</dbReference>
<dbReference type="InterPro" id="IPR003126">
    <property type="entry name" value="Znf_UBR"/>
</dbReference>
<evidence type="ECO:0000256" key="3">
    <source>
        <dbReference type="ARBA" id="ARBA00022833"/>
    </source>
</evidence>
<evidence type="ECO:0000256" key="1">
    <source>
        <dbReference type="ARBA" id="ARBA00022723"/>
    </source>
</evidence>
<keyword evidence="2" id="KW-0863">Zinc-finger</keyword>
<keyword evidence="3" id="KW-0862">Zinc</keyword>
<dbReference type="OrthoDB" id="298098at2759"/>
<dbReference type="AlphaFoldDB" id="A0A448X5R7"/>
<organism evidence="6 7">
    <name type="scientific">Protopolystoma xenopodis</name>
    <dbReference type="NCBI Taxonomy" id="117903"/>
    <lineage>
        <taxon>Eukaryota</taxon>
        <taxon>Metazoa</taxon>
        <taxon>Spiralia</taxon>
        <taxon>Lophotrochozoa</taxon>
        <taxon>Platyhelminthes</taxon>
        <taxon>Monogenea</taxon>
        <taxon>Polyopisthocotylea</taxon>
        <taxon>Polystomatidea</taxon>
        <taxon>Polystomatidae</taxon>
        <taxon>Protopolystoma</taxon>
    </lineage>
</organism>
<dbReference type="PANTHER" id="PTHR46276:SF1">
    <property type="entry name" value="E3 UBIQUITIN-PROTEIN LIGASE UBR5"/>
    <property type="match status" value="1"/>
</dbReference>
<evidence type="ECO:0000313" key="7">
    <source>
        <dbReference type="Proteomes" id="UP000784294"/>
    </source>
</evidence>
<reference evidence="6" key="1">
    <citation type="submission" date="2018-11" db="EMBL/GenBank/DDBJ databases">
        <authorList>
            <consortium name="Pathogen Informatics"/>
        </authorList>
    </citation>
    <scope>NUCLEOTIDE SEQUENCE</scope>
</reference>
<keyword evidence="7" id="KW-1185">Reference proteome</keyword>
<evidence type="ECO:0000259" key="5">
    <source>
        <dbReference type="SMART" id="SM00396"/>
    </source>
</evidence>
<comment type="caution">
    <text evidence="6">The sequence shown here is derived from an EMBL/GenBank/DDBJ whole genome shotgun (WGS) entry which is preliminary data.</text>
</comment>
<keyword evidence="1" id="KW-0479">Metal-binding</keyword>
<feature type="region of interest" description="Disordered" evidence="4">
    <location>
        <begin position="92"/>
        <end position="148"/>
    </location>
</feature>
<dbReference type="GO" id="GO:0090263">
    <property type="term" value="P:positive regulation of canonical Wnt signaling pathway"/>
    <property type="evidence" value="ECO:0007669"/>
    <property type="project" value="TreeGrafter"/>
</dbReference>
<accession>A0A448X5R7</accession>
<dbReference type="GO" id="GO:0000209">
    <property type="term" value="P:protein polyubiquitination"/>
    <property type="evidence" value="ECO:0007669"/>
    <property type="project" value="TreeGrafter"/>
</dbReference>
<feature type="compositionally biased region" description="Low complexity" evidence="4">
    <location>
        <begin position="111"/>
        <end position="133"/>
    </location>
</feature>
<dbReference type="GO" id="GO:0005634">
    <property type="term" value="C:nucleus"/>
    <property type="evidence" value="ECO:0007669"/>
    <property type="project" value="TreeGrafter"/>
</dbReference>
<sequence>MDSLCCCIDCARICHKGHDCRLKRTSPTAYCDCWEKYRCKSLVAGYQPARHSLLYRLLTETRLVCQPNGRGEHLLLFLAKCVERQYREQKQYRPSRRRFGTNSAAGGGGASSRLASVSSSTANEGSSGVSSGSAAPEEPDHDSTPPRFTRDAFELALDCPLAVESMLNMGVEVDPEPISVSGSSALCLLEEQVSIIKPK</sequence>